<keyword evidence="3" id="KW-0804">Transcription</keyword>
<dbReference type="RefSeq" id="WP_179586018.1">
    <property type="nucleotide sequence ID" value="NZ_JACBYR010000001.1"/>
</dbReference>
<dbReference type="PROSITE" id="PS00041">
    <property type="entry name" value="HTH_ARAC_FAMILY_1"/>
    <property type="match status" value="1"/>
</dbReference>
<evidence type="ECO:0000256" key="2">
    <source>
        <dbReference type="ARBA" id="ARBA00023125"/>
    </source>
</evidence>
<dbReference type="GO" id="GO:0003700">
    <property type="term" value="F:DNA-binding transcription factor activity"/>
    <property type="evidence" value="ECO:0007669"/>
    <property type="project" value="InterPro"/>
</dbReference>
<keyword evidence="6" id="KW-1185">Reference proteome</keyword>
<feature type="domain" description="HTH araC/xylS-type" evidence="4">
    <location>
        <begin position="210"/>
        <end position="309"/>
    </location>
</feature>
<dbReference type="InterPro" id="IPR050204">
    <property type="entry name" value="AraC_XylS_family_regulators"/>
</dbReference>
<dbReference type="Proteomes" id="UP000542125">
    <property type="component" value="Unassembled WGS sequence"/>
</dbReference>
<comment type="caution">
    <text evidence="5">The sequence shown here is derived from an EMBL/GenBank/DDBJ whole genome shotgun (WGS) entry which is preliminary data.</text>
</comment>
<sequence length="317" mass="34946">MQTVSLFTDVLDRRDRADSWREFISSQIHRVSVDDLSESDFAAEILARSYRNASCASFWSKAHQVRSARETLGDTGLAGYLISYQLEGESHITQGDERFVLRPGEIAIIDGRRDMSVRFPGTVRRMVAKLPATTVERMMPALARRHSWHLKPAGTFASMLLALLTELASQETDLDDGEASLVADNIGNLLALCAGRSTLAGLDARTLQRDAILKHIRSHAADAGLTLDAVSAHLHLSRRLAQQLLKEAGTTYTDLLNDERLQRARASLMASPHGAVTDIAYACGFGDISHFNHVFKKKFGASPRQLRLAAQRPSVEP</sequence>
<keyword evidence="1" id="KW-0805">Transcription regulation</keyword>
<dbReference type="InterPro" id="IPR035418">
    <property type="entry name" value="AraC-bd_2"/>
</dbReference>
<keyword evidence="2 5" id="KW-0238">DNA-binding</keyword>
<dbReference type="Pfam" id="PF14525">
    <property type="entry name" value="AraC_binding_2"/>
    <property type="match status" value="1"/>
</dbReference>
<proteinExistence type="predicted"/>
<dbReference type="GO" id="GO:0043565">
    <property type="term" value="F:sequence-specific DNA binding"/>
    <property type="evidence" value="ECO:0007669"/>
    <property type="project" value="InterPro"/>
</dbReference>
<evidence type="ECO:0000259" key="4">
    <source>
        <dbReference type="PROSITE" id="PS01124"/>
    </source>
</evidence>
<dbReference type="AlphaFoldDB" id="A0A7Y9LKD1"/>
<dbReference type="SMART" id="SM00342">
    <property type="entry name" value="HTH_ARAC"/>
    <property type="match status" value="1"/>
</dbReference>
<dbReference type="PRINTS" id="PR00032">
    <property type="entry name" value="HTHARAC"/>
</dbReference>
<evidence type="ECO:0000256" key="1">
    <source>
        <dbReference type="ARBA" id="ARBA00023015"/>
    </source>
</evidence>
<organism evidence="5 6">
    <name type="scientific">Pigmentiphaga litoralis</name>
    <dbReference type="NCBI Taxonomy" id="516702"/>
    <lineage>
        <taxon>Bacteria</taxon>
        <taxon>Pseudomonadati</taxon>
        <taxon>Pseudomonadota</taxon>
        <taxon>Betaproteobacteria</taxon>
        <taxon>Burkholderiales</taxon>
        <taxon>Alcaligenaceae</taxon>
        <taxon>Pigmentiphaga</taxon>
    </lineage>
</organism>
<gene>
    <name evidence="5" type="ORF">FHW18_002100</name>
</gene>
<evidence type="ECO:0000313" key="5">
    <source>
        <dbReference type="EMBL" id="NYE82829.1"/>
    </source>
</evidence>
<evidence type="ECO:0000256" key="3">
    <source>
        <dbReference type="ARBA" id="ARBA00023163"/>
    </source>
</evidence>
<dbReference type="EMBL" id="JACBYR010000001">
    <property type="protein sequence ID" value="NYE82829.1"/>
    <property type="molecule type" value="Genomic_DNA"/>
</dbReference>
<evidence type="ECO:0000313" key="6">
    <source>
        <dbReference type="Proteomes" id="UP000542125"/>
    </source>
</evidence>
<dbReference type="InterPro" id="IPR020449">
    <property type="entry name" value="Tscrpt_reg_AraC-type_HTH"/>
</dbReference>
<dbReference type="PANTHER" id="PTHR46796:SF6">
    <property type="entry name" value="ARAC SUBFAMILY"/>
    <property type="match status" value="1"/>
</dbReference>
<reference evidence="5 6" key="1">
    <citation type="submission" date="2020-07" db="EMBL/GenBank/DDBJ databases">
        <title>Genomic Encyclopedia of Type Strains, Phase IV (KMG-V): Genome sequencing to study the core and pangenomes of soil and plant-associated prokaryotes.</title>
        <authorList>
            <person name="Whitman W."/>
        </authorList>
    </citation>
    <scope>NUCLEOTIDE SEQUENCE [LARGE SCALE GENOMIC DNA]</scope>
    <source>
        <strain evidence="5 6">SAS40</strain>
    </source>
</reference>
<dbReference type="InterPro" id="IPR018062">
    <property type="entry name" value="HTH_AraC-typ_CS"/>
</dbReference>
<dbReference type="Pfam" id="PF12833">
    <property type="entry name" value="HTH_18"/>
    <property type="match status" value="1"/>
</dbReference>
<name>A0A7Y9LKD1_9BURK</name>
<dbReference type="Gene3D" id="1.10.10.60">
    <property type="entry name" value="Homeodomain-like"/>
    <property type="match status" value="1"/>
</dbReference>
<dbReference type="InterPro" id="IPR018060">
    <property type="entry name" value="HTH_AraC"/>
</dbReference>
<dbReference type="InterPro" id="IPR009057">
    <property type="entry name" value="Homeodomain-like_sf"/>
</dbReference>
<protein>
    <submittedName>
        <fullName evidence="5">AraC-like DNA-binding protein</fullName>
    </submittedName>
</protein>
<dbReference type="SUPFAM" id="SSF46689">
    <property type="entry name" value="Homeodomain-like"/>
    <property type="match status" value="1"/>
</dbReference>
<accession>A0A7Y9LKD1</accession>
<dbReference type="PROSITE" id="PS01124">
    <property type="entry name" value="HTH_ARAC_FAMILY_2"/>
    <property type="match status" value="1"/>
</dbReference>
<dbReference type="PANTHER" id="PTHR46796">
    <property type="entry name" value="HTH-TYPE TRANSCRIPTIONAL ACTIVATOR RHAS-RELATED"/>
    <property type="match status" value="1"/>
</dbReference>